<keyword evidence="2" id="KW-1185">Reference proteome</keyword>
<evidence type="ECO:0000313" key="2">
    <source>
        <dbReference type="Proteomes" id="UP001348397"/>
    </source>
</evidence>
<evidence type="ECO:0000313" key="1">
    <source>
        <dbReference type="EMBL" id="MEC3875570.1"/>
    </source>
</evidence>
<dbReference type="InterPro" id="IPR045538">
    <property type="entry name" value="CIS_TMP"/>
</dbReference>
<dbReference type="Pfam" id="PF19268">
    <property type="entry name" value="CIS_TMP"/>
    <property type="match status" value="1"/>
</dbReference>
<organism evidence="1 2">
    <name type="scientific">Chryseobacterium salviniae</name>
    <dbReference type="NCBI Taxonomy" id="3101750"/>
    <lineage>
        <taxon>Bacteria</taxon>
        <taxon>Pseudomonadati</taxon>
        <taxon>Bacteroidota</taxon>
        <taxon>Flavobacteriia</taxon>
        <taxon>Flavobacteriales</taxon>
        <taxon>Weeksellaceae</taxon>
        <taxon>Chryseobacterium group</taxon>
        <taxon>Chryseobacterium</taxon>
    </lineage>
</organism>
<name>A0ABU6HR84_9FLAO</name>
<reference evidence="1 2" key="1">
    <citation type="submission" date="2024-01" db="EMBL/GenBank/DDBJ databases">
        <title>Chryseobacterium sp. T9W2-O.</title>
        <authorList>
            <person name="Maltman C."/>
        </authorList>
    </citation>
    <scope>NUCLEOTIDE SEQUENCE [LARGE SCALE GENOMIC DNA]</scope>
    <source>
        <strain evidence="1 2">T9W2-O</strain>
    </source>
</reference>
<dbReference type="RefSeq" id="WP_326320385.1">
    <property type="nucleotide sequence ID" value="NZ_JAYLAA010000031.1"/>
</dbReference>
<sequence>MHTSITVSQNHLIQKVFVEITVSNKEKAHYIKDDINSFLAIDVFPEIEKYINAMEAQWAGRTLQIPLLEMDLDVKSSSLNTELKDKITELFKEKLSEIINSEEASDAKTEHRPKPSWVNHQEKMLQTFIFFLENGCMPWWNSDKESVSLLETAVFDNIISTTGFRKNIIPILEKAHVQERVIHQLADEQLVQFCLAILENEALKIHFDFERIQDLSQMNYNERVLIWRLILEILAKHQDASQTFLREYFSERISKEIFRKSSLKKRKALVQILLFIKDDETAENSTDRIDKQNFRNIEDVKDVKDVKNIKNIKNVEDVEGVKASESTIENSKNNLEHRQKASEMIIKNQEEIFNKDGIPDEGQYVPNAGLILIHPFLKTFFEHCNLLDKETQQITDPELCAHLLHYIATGNTNAPEYEMIFEKFLCNIPMHQSINRHIKLSRKHKAEAGNVIESVLQNWSPMKKSSPALLQNEFLQRPGKLVVSDHDYTLTVERKTQDILLDRLGWGVGFVKLPWKDKFMLVNW</sequence>
<protein>
    <submittedName>
        <fullName evidence="1">Contractile injection system tape measure protein</fullName>
    </submittedName>
</protein>
<dbReference type="Proteomes" id="UP001348397">
    <property type="component" value="Unassembled WGS sequence"/>
</dbReference>
<dbReference type="EMBL" id="JAYLAA010000031">
    <property type="protein sequence ID" value="MEC3875570.1"/>
    <property type="molecule type" value="Genomic_DNA"/>
</dbReference>
<proteinExistence type="predicted"/>
<comment type="caution">
    <text evidence="1">The sequence shown here is derived from an EMBL/GenBank/DDBJ whole genome shotgun (WGS) entry which is preliminary data.</text>
</comment>
<gene>
    <name evidence="1" type="ORF">SOP96_07605</name>
</gene>
<accession>A0ABU6HR84</accession>